<accession>D8ISY5</accession>
<evidence type="ECO:0000313" key="4">
    <source>
        <dbReference type="Proteomes" id="UP000000329"/>
    </source>
</evidence>
<evidence type="ECO:0000256" key="1">
    <source>
        <dbReference type="ARBA" id="ARBA00007613"/>
    </source>
</evidence>
<keyword evidence="2" id="KW-1134">Transmembrane beta strand</keyword>
<dbReference type="PANTHER" id="PTHR30203:SF32">
    <property type="entry name" value="CATION EFFLUX SYSTEM PROTEIN CUSC"/>
    <property type="match status" value="1"/>
</dbReference>
<keyword evidence="2" id="KW-0732">Signal</keyword>
<dbReference type="STRING" id="757424.Hsero_2044"/>
<dbReference type="Gene3D" id="2.20.200.10">
    <property type="entry name" value="Outer membrane efflux proteins (OEP)"/>
    <property type="match status" value="1"/>
</dbReference>
<dbReference type="NCBIfam" id="TIGR01845">
    <property type="entry name" value="outer_NodT"/>
    <property type="match status" value="1"/>
</dbReference>
<dbReference type="RefSeq" id="WP_013234030.1">
    <property type="nucleotide sequence ID" value="NC_014323.1"/>
</dbReference>
<protein>
    <submittedName>
        <fullName evidence="3">Outer membrane drug efflux lipoprotein</fullName>
    </submittedName>
</protein>
<keyword evidence="2" id="KW-0564">Palmitate</keyword>
<dbReference type="GO" id="GO:0015562">
    <property type="term" value="F:efflux transmembrane transporter activity"/>
    <property type="evidence" value="ECO:0007669"/>
    <property type="project" value="InterPro"/>
</dbReference>
<dbReference type="AlphaFoldDB" id="D8ISY5"/>
<dbReference type="GO" id="GO:0005886">
    <property type="term" value="C:plasma membrane"/>
    <property type="evidence" value="ECO:0007669"/>
    <property type="project" value="UniProtKB-SubCell"/>
</dbReference>
<dbReference type="Gene3D" id="1.20.1600.10">
    <property type="entry name" value="Outer membrane efflux proteins (OEP)"/>
    <property type="match status" value="1"/>
</dbReference>
<dbReference type="PANTHER" id="PTHR30203">
    <property type="entry name" value="OUTER MEMBRANE CATION EFFLUX PROTEIN"/>
    <property type="match status" value="1"/>
</dbReference>
<organism evidence="3 4">
    <name type="scientific">Herbaspirillum seropedicae (strain SmR1)</name>
    <dbReference type="NCBI Taxonomy" id="757424"/>
    <lineage>
        <taxon>Bacteria</taxon>
        <taxon>Pseudomonadati</taxon>
        <taxon>Pseudomonadota</taxon>
        <taxon>Betaproteobacteria</taxon>
        <taxon>Burkholderiales</taxon>
        <taxon>Oxalobacteraceae</taxon>
        <taxon>Herbaspirillum</taxon>
    </lineage>
</organism>
<feature type="chain" id="PRO_5001438049" evidence="2">
    <location>
        <begin position="34"/>
        <end position="470"/>
    </location>
</feature>
<comment type="similarity">
    <text evidence="1 2">Belongs to the outer membrane factor (OMF) (TC 1.B.17) family.</text>
</comment>
<proteinExistence type="inferred from homology"/>
<keyword evidence="4" id="KW-1185">Reference proteome</keyword>
<comment type="subcellular location">
    <subcellularLocation>
        <location evidence="2">Cell membrane</location>
        <topology evidence="2">Lipid-anchor</topology>
    </subcellularLocation>
</comment>
<dbReference type="PROSITE" id="PS51257">
    <property type="entry name" value="PROKAR_LIPOPROTEIN"/>
    <property type="match status" value="1"/>
</dbReference>
<dbReference type="eggNOG" id="COG1538">
    <property type="taxonomic scope" value="Bacteria"/>
</dbReference>
<dbReference type="Proteomes" id="UP000000329">
    <property type="component" value="Chromosome"/>
</dbReference>
<feature type="signal peptide" evidence="2">
    <location>
        <begin position="1"/>
        <end position="33"/>
    </location>
</feature>
<gene>
    <name evidence="3" type="ordered locus">Hsero_2044</name>
</gene>
<dbReference type="EMBL" id="CP002039">
    <property type="protein sequence ID" value="ADJ63544.1"/>
    <property type="molecule type" value="Genomic_DNA"/>
</dbReference>
<dbReference type="KEGG" id="hse:Hsero_2044"/>
<dbReference type="HOGENOM" id="CLU_012817_13_1_4"/>
<dbReference type="InterPro" id="IPR003423">
    <property type="entry name" value="OMP_efflux"/>
</dbReference>
<name>D8ISY5_HERSS</name>
<dbReference type="InterPro" id="IPR010131">
    <property type="entry name" value="MdtP/NodT-like"/>
</dbReference>
<dbReference type="Pfam" id="PF02321">
    <property type="entry name" value="OEP"/>
    <property type="match status" value="2"/>
</dbReference>
<dbReference type="SUPFAM" id="SSF56954">
    <property type="entry name" value="Outer membrane efflux proteins (OEP)"/>
    <property type="match status" value="1"/>
</dbReference>
<keyword evidence="2" id="KW-0472">Membrane</keyword>
<dbReference type="OrthoDB" id="9770517at2"/>
<evidence type="ECO:0000313" key="3">
    <source>
        <dbReference type="EMBL" id="ADJ63544.1"/>
    </source>
</evidence>
<evidence type="ECO:0000256" key="2">
    <source>
        <dbReference type="RuleBase" id="RU362097"/>
    </source>
</evidence>
<reference evidence="3 4" key="1">
    <citation type="submission" date="2010-04" db="EMBL/GenBank/DDBJ databases">
        <title>The genome of Herbaspirillum seropedicae SmR1, an endophytic, nitrogen-fixing, plant-growth promoting beta-Proteobacteria.</title>
        <authorList>
            <person name="Pedrosa F.O."/>
            <person name="Monteiro R.A."/>
            <person name="Wassem R."/>
            <person name="Cruz L.M."/>
            <person name="Ayub R.A."/>
            <person name="Colauto N.B."/>
            <person name="Fernandez M.A."/>
            <person name="Fungaro M.H.P."/>
            <person name="Grisard E.C."/>
            <person name="Hungria M."/>
            <person name="Madeira H.M.F."/>
            <person name="Nodari R.O."/>
            <person name="Osaku C.A."/>
            <person name="Petzl-Erler M.L."/>
            <person name="Terenzi H."/>
            <person name="Vieira L.G.E."/>
            <person name="Almeida M.I.M."/>
            <person name="Alves L.R."/>
            <person name="Arantes O.M.N."/>
            <person name="Balsanelli E."/>
            <person name="Barcellos F.G."/>
            <person name="Baura V.A."/>
            <person name="Binde D.R."/>
            <person name="Campo R.J."/>
            <person name="Chubatsu L.S."/>
            <person name="Chueire L.M.O."/>
            <person name="Ciferri R.R."/>
            <person name="Correa L.C."/>
            <person name="da Conceicao Silva J.L."/>
            <person name="Dabul A.N.G."/>
            <person name="Dambros B.P."/>
            <person name="Faoro H."/>
            <person name="Favetti A."/>
            <person name="Friedermann G."/>
            <person name="Furlaneto M.C."/>
            <person name="Gasques L.S."/>
            <person name="Gimenes C.C.T."/>
            <person name="Gioppo N.M.R."/>
            <person name="Glienke-Blanco C."/>
            <person name="Godoy L.P."/>
            <person name="Guerra M.P."/>
            <person name="Karp S."/>
            <person name="Kava-Cordeiro V."/>
            <person name="Margarido V.P."/>
            <person name="Mathioni S.M."/>
            <person name="Menck-Soares M.A."/>
            <person name="Murace N.K."/>
            <person name="Nicolas M.F."/>
            <person name="Oliveira C.E.C."/>
            <person name="Pagnan N.A.B."/>
            <person name="Pamphile J.A."/>
            <person name="Patussi E.V."/>
            <person name="Pereira L.F.P."/>
            <person name="Pereira-Ferrari L."/>
            <person name="Pinto F.G.S."/>
            <person name="Precoma C."/>
            <person name="Prioli A.J."/>
            <person name="Prioli S.M.A.P."/>
            <person name="Raittz R.T."/>
            <person name="Ramos H.J.O."/>
            <person name="Ribeiro E.M.S.F."/>
            <person name="Rigo L.U."/>
            <person name="Rocha C.L.M.S.C."/>
            <person name="Rocha S.N."/>
            <person name="Santos K."/>
            <person name="Satori D."/>
            <person name="Silva A.G."/>
            <person name="Simao R.C.G."/>
            <person name="Soares M.A.M."/>
            <person name="Souza E.M."/>
            <person name="Steffens M.B.R."/>
            <person name="Steindel M."/>
            <person name="Tadra-Sfeir M.Z."/>
            <person name="Takahashi E.K."/>
            <person name="Torres R.A."/>
            <person name="Valle J.S."/>
            <person name="Vernal J.I."/>
            <person name="Vilas-Boas L.A."/>
            <person name="Watanabe M.A.E."/>
            <person name="Weiss V.A."/>
            <person name="Yates M.A."/>
            <person name="Souza E.M."/>
        </authorList>
    </citation>
    <scope>NUCLEOTIDE SEQUENCE [LARGE SCALE GENOMIC DNA]</scope>
    <source>
        <strain evidence="3 4">SmR1</strain>
    </source>
</reference>
<keyword evidence="2" id="KW-0812">Transmembrane</keyword>
<keyword evidence="2 3" id="KW-0449">Lipoprotein</keyword>
<sequence>MKSLPMSLPVPFRLSLLLALTLLGACSPLTRSAYTPVSTQTPASWQQRGSQPEADVQRWWQGFGDATLTALIDEALRKNNDLALAAIKLRRAQAQAGLADDAFVPALSASLGASSSKQLDGDRISTRASQSSVKLSYEVDLWGRLAAASDLSRWEALATEQDRQSTALTLIGTTANLYWTGAYLNQRVATAEQSIAYAEKTLELVRTQYQAGAVSSVEVLSAQQNLYSQQSSYTELVQQRVENDNALAILFDQPPGKAIALPARLPEQALPVLAAGVPAELLGRRPDLRALELRIRSALAGVDQARLNYYPQLSLTGTLGTSSDALLRLVQNPVATLGGALTLPFLQHSEMKFKVGISQADFDTAVLNFRKGLYTAFSEVENALSARQQYARQQALLVRNLDAAQAAERLLEVRYRAGSATLQLWLDQQDKRRTAEISLAQVRLNQLKNQMTLYQALGGDASVPAAIIAP</sequence>